<protein>
    <recommendedName>
        <fullName evidence="10">VPS37 C-terminal domain-containing protein</fullName>
    </recommendedName>
</protein>
<dbReference type="GO" id="GO:0031902">
    <property type="term" value="C:late endosome membrane"/>
    <property type="evidence" value="ECO:0007669"/>
    <property type="project" value="UniProtKB-SubCell"/>
</dbReference>
<gene>
    <name evidence="11" type="ORF">EGW08_019716</name>
</gene>
<evidence type="ECO:0000256" key="5">
    <source>
        <dbReference type="ARBA" id="ARBA00022927"/>
    </source>
</evidence>
<feature type="coiled-coil region" evidence="8">
    <location>
        <begin position="133"/>
        <end position="160"/>
    </location>
</feature>
<keyword evidence="4" id="KW-0967">Endosome</keyword>
<dbReference type="Pfam" id="PF07200">
    <property type="entry name" value="Mod_r"/>
    <property type="match status" value="1"/>
</dbReference>
<keyword evidence="12" id="KW-1185">Reference proteome</keyword>
<feature type="domain" description="VPS37 C-terminal" evidence="10">
    <location>
        <begin position="117"/>
        <end position="213"/>
    </location>
</feature>
<keyword evidence="8" id="KW-0175">Coiled coil</keyword>
<dbReference type="AlphaFoldDB" id="A0A3S1B1A1"/>
<keyword evidence="5 7" id="KW-0653">Protein transport</keyword>
<evidence type="ECO:0000256" key="7">
    <source>
        <dbReference type="PROSITE-ProRule" id="PRU00646"/>
    </source>
</evidence>
<organism evidence="11 12">
    <name type="scientific">Elysia chlorotica</name>
    <name type="common">Eastern emerald elysia</name>
    <name type="synonym">Sea slug</name>
    <dbReference type="NCBI Taxonomy" id="188477"/>
    <lineage>
        <taxon>Eukaryota</taxon>
        <taxon>Metazoa</taxon>
        <taxon>Spiralia</taxon>
        <taxon>Lophotrochozoa</taxon>
        <taxon>Mollusca</taxon>
        <taxon>Gastropoda</taxon>
        <taxon>Heterobranchia</taxon>
        <taxon>Euthyneura</taxon>
        <taxon>Panpulmonata</taxon>
        <taxon>Sacoglossa</taxon>
        <taxon>Placobranchoidea</taxon>
        <taxon>Plakobranchidae</taxon>
        <taxon>Elysia</taxon>
    </lineage>
</organism>
<comment type="caution">
    <text evidence="11">The sequence shown here is derived from an EMBL/GenBank/DDBJ whole genome shotgun (WGS) entry which is preliminary data.</text>
</comment>
<evidence type="ECO:0000313" key="12">
    <source>
        <dbReference type="Proteomes" id="UP000271974"/>
    </source>
</evidence>
<dbReference type="GO" id="GO:0006612">
    <property type="term" value="P:protein targeting to membrane"/>
    <property type="evidence" value="ECO:0007669"/>
    <property type="project" value="TreeGrafter"/>
</dbReference>
<dbReference type="EMBL" id="RQTK01001058">
    <property type="protein sequence ID" value="RUS72520.1"/>
    <property type="molecule type" value="Genomic_DNA"/>
</dbReference>
<dbReference type="GO" id="GO:0043162">
    <property type="term" value="P:ubiquitin-dependent protein catabolic process via the multivesicular body sorting pathway"/>
    <property type="evidence" value="ECO:0007669"/>
    <property type="project" value="TreeGrafter"/>
</dbReference>
<evidence type="ECO:0000256" key="6">
    <source>
        <dbReference type="ARBA" id="ARBA00025010"/>
    </source>
</evidence>
<comment type="subcellular location">
    <subcellularLocation>
        <location evidence="1">Late endosome membrane</location>
        <topology evidence="1">Peripheral membrane protein</topology>
    </subcellularLocation>
</comment>
<evidence type="ECO:0000259" key="10">
    <source>
        <dbReference type="PROSITE" id="PS51314"/>
    </source>
</evidence>
<comment type="similarity">
    <text evidence="2">Belongs to the VPS37 family.</text>
</comment>
<evidence type="ECO:0000256" key="9">
    <source>
        <dbReference type="SAM" id="MobiDB-lite"/>
    </source>
</evidence>
<feature type="region of interest" description="Disordered" evidence="9">
    <location>
        <begin position="1"/>
        <end position="28"/>
    </location>
</feature>
<keyword evidence="3 7" id="KW-0813">Transport</keyword>
<name>A0A3S1B1A1_ELYCH</name>
<evidence type="ECO:0000256" key="2">
    <source>
        <dbReference type="ARBA" id="ARBA00007617"/>
    </source>
</evidence>
<accession>A0A3S1B1A1</accession>
<evidence type="ECO:0000256" key="3">
    <source>
        <dbReference type="ARBA" id="ARBA00022448"/>
    </source>
</evidence>
<dbReference type="GO" id="GO:0006623">
    <property type="term" value="P:protein targeting to vacuole"/>
    <property type="evidence" value="ECO:0007669"/>
    <property type="project" value="TreeGrafter"/>
</dbReference>
<dbReference type="STRING" id="188477.A0A3S1B1A1"/>
<dbReference type="PROSITE" id="PS51314">
    <property type="entry name" value="VPS37_C"/>
    <property type="match status" value="1"/>
</dbReference>
<proteinExistence type="inferred from homology"/>
<dbReference type="Proteomes" id="UP000271974">
    <property type="component" value="Unassembled WGS sequence"/>
</dbReference>
<evidence type="ECO:0000313" key="11">
    <source>
        <dbReference type="EMBL" id="RUS72520.1"/>
    </source>
</evidence>
<dbReference type="PANTHER" id="PTHR13678">
    <property type="entry name" value="VACUOLAR PROTEIN SORTING-ASSOCIATED PROTEIN 37"/>
    <property type="match status" value="1"/>
</dbReference>
<dbReference type="InterPro" id="IPR009851">
    <property type="entry name" value="Mod_r"/>
</dbReference>
<reference evidence="11 12" key="1">
    <citation type="submission" date="2019-01" db="EMBL/GenBank/DDBJ databases">
        <title>A draft genome assembly of the solar-powered sea slug Elysia chlorotica.</title>
        <authorList>
            <person name="Cai H."/>
            <person name="Li Q."/>
            <person name="Fang X."/>
            <person name="Li J."/>
            <person name="Curtis N.E."/>
            <person name="Altenburger A."/>
            <person name="Shibata T."/>
            <person name="Feng M."/>
            <person name="Maeda T."/>
            <person name="Schwartz J.A."/>
            <person name="Shigenobu S."/>
            <person name="Lundholm N."/>
            <person name="Nishiyama T."/>
            <person name="Yang H."/>
            <person name="Hasebe M."/>
            <person name="Li S."/>
            <person name="Pierce S.K."/>
            <person name="Wang J."/>
        </authorList>
    </citation>
    <scope>NUCLEOTIDE SEQUENCE [LARGE SCALE GENOMIC DNA]</scope>
    <source>
        <strain evidence="11">EC2010</strain>
        <tissue evidence="11">Whole organism of an adult</tissue>
    </source>
</reference>
<comment type="function">
    <text evidence="6">Component of the ESCRT-I complex, a regulator of vesicular trafficking process. Required for the sorting of endocytic ubiquitinated cargos into multivesicular bodies. May be involved in cell growth and differentiation.</text>
</comment>
<dbReference type="PANTHER" id="PTHR13678:SF27">
    <property type="entry name" value="LD45836P"/>
    <property type="match status" value="1"/>
</dbReference>
<feature type="compositionally biased region" description="Polar residues" evidence="9">
    <location>
        <begin position="12"/>
        <end position="28"/>
    </location>
</feature>
<dbReference type="GO" id="GO:0000813">
    <property type="term" value="C:ESCRT I complex"/>
    <property type="evidence" value="ECO:0007669"/>
    <property type="project" value="TreeGrafter"/>
</dbReference>
<evidence type="ECO:0000256" key="4">
    <source>
        <dbReference type="ARBA" id="ARBA00022753"/>
    </source>
</evidence>
<sequence>MYSNMFGGSYHNGPSLTSETSRGSSGASNVMATMNEREAVSLLQHLDKDELEHLLQDESKLKDLVDDLAQVRSLQTKHDDLVATNKSLAEYNLSLRPKLEDLRQHVAFQYQRLNDLKTSLAEGKTKLDAFVGRQRLDTVLALLQTEAAQTEEASEVLADKFCADGDIKFCADGDIDAFLGEFLAKRAQAHQRRIKCERFAEIIQGGPVPMSSSASSASHSTYSNPIPSGPAPYPFTSEFGMPQPGLFPR</sequence>
<evidence type="ECO:0000256" key="8">
    <source>
        <dbReference type="SAM" id="Coils"/>
    </source>
</evidence>
<evidence type="ECO:0000256" key="1">
    <source>
        <dbReference type="ARBA" id="ARBA00004633"/>
    </source>
</evidence>
<dbReference type="OrthoDB" id="10004364at2759"/>